<feature type="compositionally biased region" description="Low complexity" evidence="11">
    <location>
        <begin position="470"/>
        <end position="484"/>
    </location>
</feature>
<evidence type="ECO:0000256" key="10">
    <source>
        <dbReference type="RuleBase" id="RU361209"/>
    </source>
</evidence>
<dbReference type="GO" id="GO:0035840">
    <property type="term" value="C:old growing cell tip"/>
    <property type="evidence" value="ECO:0007669"/>
    <property type="project" value="EnsemblFungi"/>
</dbReference>
<dbReference type="Pfam" id="PF07983">
    <property type="entry name" value="X8"/>
    <property type="match status" value="1"/>
</dbReference>
<feature type="signal peptide" evidence="10">
    <location>
        <begin position="1"/>
        <end position="19"/>
    </location>
</feature>
<reference evidence="14" key="1">
    <citation type="submission" date="2016-02" db="EMBL/GenBank/DDBJ databases">
        <title>Comparative genomics of biotechnologically important yeasts.</title>
        <authorList>
            <consortium name="DOE Joint Genome Institute"/>
            <person name="Riley R."/>
            <person name="Haridas S."/>
            <person name="Wolfe K.H."/>
            <person name="Lopes M.R."/>
            <person name="Hittinger C.T."/>
            <person name="Goker M."/>
            <person name="Salamov A."/>
            <person name="Wisecaver J."/>
            <person name="Long T.M."/>
            <person name="Aerts A.L."/>
            <person name="Barry K."/>
            <person name="Choi C."/>
            <person name="Clum A."/>
            <person name="Coughlan A.Y."/>
            <person name="Deshpande S."/>
            <person name="Douglass A.P."/>
            <person name="Hanson S.J."/>
            <person name="Klenk H.-P."/>
            <person name="Labutti K."/>
            <person name="Lapidus A."/>
            <person name="Lindquist E."/>
            <person name="Lipzen A."/>
            <person name="Meier-Kolthoff J.P."/>
            <person name="Ohm R.A."/>
            <person name="Otillar R.P."/>
            <person name="Pangilinan J."/>
            <person name="Peng Y."/>
            <person name="Rokas A."/>
            <person name="Rosa C.A."/>
            <person name="Scheuner C."/>
            <person name="Sibirny A.A."/>
            <person name="Slot J.C."/>
            <person name="Stielow J.B."/>
            <person name="Sun H."/>
            <person name="Kurtzman C.P."/>
            <person name="Blackwell M."/>
            <person name="Jeffries T.W."/>
            <person name="Grigoriev I.V."/>
        </authorList>
    </citation>
    <scope>NUCLEOTIDE SEQUENCE [LARGE SCALE GENOMIC DNA]</scope>
    <source>
        <strain evidence="14">NRRL Y-17796</strain>
    </source>
</reference>
<gene>
    <name evidence="13" type="ORF">CANCADRAFT_760</name>
</gene>
<dbReference type="GO" id="GO:0043188">
    <property type="term" value="C:cell septum edging"/>
    <property type="evidence" value="ECO:0007669"/>
    <property type="project" value="EnsemblFungi"/>
</dbReference>
<dbReference type="GO" id="GO:0000902">
    <property type="term" value="P:cell morphogenesis"/>
    <property type="evidence" value="ECO:0007669"/>
    <property type="project" value="EnsemblFungi"/>
</dbReference>
<evidence type="ECO:0000256" key="3">
    <source>
        <dbReference type="ARBA" id="ARBA00007528"/>
    </source>
</evidence>
<sequence>MWGFAVIAFFLSFASLIRAEIPAIEIKGNKFFYSNNGSQFYVVGVAYQSDVTNDTNTDTFVDPLADTAGCQRDIPYLQALGINTIRVYAINTSLDHSHCMSLLNDAGIYVISDLSEPSLSINRDNPIWDVELYNRYTSVVDALQNYSNVLGFFAGNEVTNNNTNTDASPFVKAAVRDMKSYIKEMGYRQIPVGYSSNDDSATRIAIADYFNCGSDDERVDFYGINMYEWCGDSTFQTSGYEDRTEEFSKYTVPVFFSEYGCNEVTPRKFTEVQALYGPDMTDVWSGGIVYMYFQEVNDYGLVTVDGSSVSTLADYSYLSEELHSISPTSISMDAYTPSSTGGVACPTTDSDWAAATALPPTPDEETCVCLDASYSCVLAPGVDTDSYSELFGYLCGVLDCSEISANGTSGEYGELSMCDPNEQLSYLLNEYYGEQNSARSACDFSGSATIVTPSSSCSFNSRSPATRTGSSSSSSSSSSHSRSSSSAVSLTVTGNYASCLIAAFVGACIVAAI</sequence>
<dbReference type="GO" id="GO:0098552">
    <property type="term" value="C:side of membrane"/>
    <property type="evidence" value="ECO:0007669"/>
    <property type="project" value="UniProtKB-KW"/>
</dbReference>
<dbReference type="InterPro" id="IPR004886">
    <property type="entry name" value="Glucanosyltransferase"/>
</dbReference>
<dbReference type="GO" id="GO:0035841">
    <property type="term" value="C:new growing cell tip"/>
    <property type="evidence" value="ECO:0007669"/>
    <property type="project" value="EnsemblFungi"/>
</dbReference>
<evidence type="ECO:0000259" key="12">
    <source>
        <dbReference type="SMART" id="SM00768"/>
    </source>
</evidence>
<feature type="chain" id="PRO_5009027780" description="1,3-beta-glucanosyltransferase" evidence="10">
    <location>
        <begin position="20"/>
        <end position="513"/>
    </location>
</feature>
<comment type="function">
    <text evidence="10">Splits internally a 1,3-beta-glucan molecule and transfers the newly generated reducing end (the donor) to the non-reducing end of another 1,3-beta-glucan molecule (the acceptor) forming a 1,3-beta linkage, resulting in the elongation of 1,3-beta-glucan chains in the cell wall.</text>
</comment>
<keyword evidence="7" id="KW-1015">Disulfide bond</keyword>
<dbReference type="Proteomes" id="UP000095023">
    <property type="component" value="Unassembled WGS sequence"/>
</dbReference>
<keyword evidence="9 10" id="KW-0449">Lipoprotein</keyword>
<dbReference type="SUPFAM" id="SSF51445">
    <property type="entry name" value="(Trans)glycosidases"/>
    <property type="match status" value="1"/>
</dbReference>
<dbReference type="InterPro" id="IPR017853">
    <property type="entry name" value="GH"/>
</dbReference>
<keyword evidence="14" id="KW-1185">Reference proteome</keyword>
<dbReference type="GO" id="GO:0005886">
    <property type="term" value="C:plasma membrane"/>
    <property type="evidence" value="ECO:0007669"/>
    <property type="project" value="UniProtKB-SubCell"/>
</dbReference>
<dbReference type="Pfam" id="PF03198">
    <property type="entry name" value="Glyco_hydro_72"/>
    <property type="match status" value="1"/>
</dbReference>
<dbReference type="OrthoDB" id="421038at2759"/>
<dbReference type="Gene3D" id="1.20.58.1040">
    <property type="match status" value="1"/>
</dbReference>
<dbReference type="SMART" id="SM00768">
    <property type="entry name" value="X8"/>
    <property type="match status" value="1"/>
</dbReference>
<accession>A0A1E4TK90</accession>
<keyword evidence="4 10" id="KW-0336">GPI-anchor</keyword>
<dbReference type="PANTHER" id="PTHR31468:SF2">
    <property type="entry name" value="1,3-BETA-GLUCANOSYLTRANSFERASE GAS1"/>
    <property type="match status" value="1"/>
</dbReference>
<dbReference type="EC" id="2.4.1.-" evidence="10"/>
<dbReference type="GO" id="GO:0071970">
    <property type="term" value="P:fungal-type cell wall (1-&gt;3)-beta-D-glucan biosynthetic process"/>
    <property type="evidence" value="ECO:0007669"/>
    <property type="project" value="EnsemblFungi"/>
</dbReference>
<name>A0A1E4TK90_9ASCO</name>
<keyword evidence="5 10" id="KW-0732">Signal</keyword>
<dbReference type="FunFam" id="3.20.20.80:FF:000038">
    <property type="entry name" value="1,3-beta-glucanosyltransferase"/>
    <property type="match status" value="1"/>
</dbReference>
<evidence type="ECO:0000256" key="5">
    <source>
        <dbReference type="ARBA" id="ARBA00022729"/>
    </source>
</evidence>
<dbReference type="GO" id="GO:0007163">
    <property type="term" value="P:establishment or maintenance of cell polarity"/>
    <property type="evidence" value="ECO:0007669"/>
    <property type="project" value="EnsemblFungi"/>
</dbReference>
<dbReference type="GO" id="GO:0071940">
    <property type="term" value="P:fungal-type cell wall assembly"/>
    <property type="evidence" value="ECO:0007669"/>
    <property type="project" value="EnsemblFungi"/>
</dbReference>
<evidence type="ECO:0000313" key="13">
    <source>
        <dbReference type="EMBL" id="ODV92172.1"/>
    </source>
</evidence>
<dbReference type="Gene3D" id="3.20.20.80">
    <property type="entry name" value="Glycosidases"/>
    <property type="match status" value="1"/>
</dbReference>
<evidence type="ECO:0000256" key="2">
    <source>
        <dbReference type="ARBA" id="ARBA00004589"/>
    </source>
</evidence>
<organism evidence="13 14">
    <name type="scientific">Tortispora caseinolytica NRRL Y-17796</name>
    <dbReference type="NCBI Taxonomy" id="767744"/>
    <lineage>
        <taxon>Eukaryota</taxon>
        <taxon>Fungi</taxon>
        <taxon>Dikarya</taxon>
        <taxon>Ascomycota</taxon>
        <taxon>Saccharomycotina</taxon>
        <taxon>Trigonopsidomycetes</taxon>
        <taxon>Trigonopsidales</taxon>
        <taxon>Trigonopsidaceae</taxon>
        <taxon>Tortispora</taxon>
    </lineage>
</organism>
<evidence type="ECO:0000256" key="7">
    <source>
        <dbReference type="ARBA" id="ARBA00023157"/>
    </source>
</evidence>
<comment type="subcellular location">
    <subcellularLocation>
        <location evidence="1">Cell envelope</location>
    </subcellularLocation>
    <subcellularLocation>
        <location evidence="10">Cell membrane</location>
        <topology evidence="10">Lipid-anchor</topology>
        <topology evidence="10">GPI-anchor</topology>
    </subcellularLocation>
    <subcellularLocation>
        <location evidence="2">Membrane</location>
        <topology evidence="2">Lipid-anchor</topology>
        <topology evidence="2">GPI-anchor</topology>
    </subcellularLocation>
</comment>
<feature type="domain" description="X8" evidence="12">
    <location>
        <begin position="374"/>
        <end position="459"/>
    </location>
</feature>
<evidence type="ECO:0000256" key="11">
    <source>
        <dbReference type="SAM" id="MobiDB-lite"/>
    </source>
</evidence>
<protein>
    <recommendedName>
        <fullName evidence="10">1,3-beta-glucanosyltransferase</fullName>
        <ecNumber evidence="10">2.4.1.-</ecNumber>
    </recommendedName>
</protein>
<evidence type="ECO:0000256" key="8">
    <source>
        <dbReference type="ARBA" id="ARBA00023180"/>
    </source>
</evidence>
<evidence type="ECO:0000313" key="14">
    <source>
        <dbReference type="Proteomes" id="UP000095023"/>
    </source>
</evidence>
<evidence type="ECO:0000256" key="1">
    <source>
        <dbReference type="ARBA" id="ARBA00004196"/>
    </source>
</evidence>
<evidence type="ECO:0000256" key="9">
    <source>
        <dbReference type="ARBA" id="ARBA00023288"/>
    </source>
</evidence>
<comment type="similarity">
    <text evidence="3 10">Belongs to the glycosyl hydrolase 72 family.</text>
</comment>
<keyword evidence="6 10" id="KW-0472">Membrane</keyword>
<dbReference type="InterPro" id="IPR012946">
    <property type="entry name" value="X8"/>
</dbReference>
<feature type="compositionally biased region" description="Low complexity" evidence="11">
    <location>
        <begin position="454"/>
        <end position="463"/>
    </location>
</feature>
<dbReference type="GO" id="GO:0000936">
    <property type="term" value="C:primary cell septum"/>
    <property type="evidence" value="ECO:0007669"/>
    <property type="project" value="EnsemblFungi"/>
</dbReference>
<evidence type="ECO:0000256" key="4">
    <source>
        <dbReference type="ARBA" id="ARBA00022622"/>
    </source>
</evidence>
<dbReference type="EMBL" id="KV453841">
    <property type="protein sequence ID" value="ODV92172.1"/>
    <property type="molecule type" value="Genomic_DNA"/>
</dbReference>
<proteinExistence type="inferred from homology"/>
<feature type="region of interest" description="Disordered" evidence="11">
    <location>
        <begin position="454"/>
        <end position="484"/>
    </location>
</feature>
<evidence type="ECO:0000256" key="6">
    <source>
        <dbReference type="ARBA" id="ARBA00023136"/>
    </source>
</evidence>
<dbReference type="AlphaFoldDB" id="A0A1E4TK90"/>
<dbReference type="GO" id="GO:0042124">
    <property type="term" value="F:1,3-beta-glucanosyltransferase activity"/>
    <property type="evidence" value="ECO:0007669"/>
    <property type="project" value="EnsemblFungi"/>
</dbReference>
<dbReference type="PANTHER" id="PTHR31468">
    <property type="entry name" value="1,3-BETA-GLUCANOSYLTRANSFERASE GAS1"/>
    <property type="match status" value="1"/>
</dbReference>
<keyword evidence="8" id="KW-0325">Glycoprotein</keyword>
<dbReference type="GO" id="GO:0000917">
    <property type="term" value="P:division septum assembly"/>
    <property type="evidence" value="ECO:0007669"/>
    <property type="project" value="EnsemblFungi"/>
</dbReference>
<keyword evidence="10" id="KW-0808">Transferase</keyword>